<dbReference type="Pfam" id="PF13499">
    <property type="entry name" value="EF-hand_7"/>
    <property type="match status" value="1"/>
</dbReference>
<feature type="region of interest" description="Disordered" evidence="4">
    <location>
        <begin position="81"/>
        <end position="119"/>
    </location>
</feature>
<name>A0ABN9RHL8_9DINO</name>
<evidence type="ECO:0000313" key="6">
    <source>
        <dbReference type="EMBL" id="CAK0818561.1"/>
    </source>
</evidence>
<proteinExistence type="predicted"/>
<dbReference type="EMBL" id="CAUYUJ010006758">
    <property type="protein sequence ID" value="CAK0818561.1"/>
    <property type="molecule type" value="Genomic_DNA"/>
</dbReference>
<keyword evidence="1" id="KW-0479">Metal-binding</keyword>
<dbReference type="Proteomes" id="UP001189429">
    <property type="component" value="Unassembled WGS sequence"/>
</dbReference>
<keyword evidence="7" id="KW-1185">Reference proteome</keyword>
<evidence type="ECO:0000256" key="2">
    <source>
        <dbReference type="ARBA" id="ARBA00022737"/>
    </source>
</evidence>
<dbReference type="SUPFAM" id="SSF47473">
    <property type="entry name" value="EF-hand"/>
    <property type="match status" value="1"/>
</dbReference>
<dbReference type="PROSITE" id="PS00018">
    <property type="entry name" value="EF_HAND_1"/>
    <property type="match status" value="2"/>
</dbReference>
<dbReference type="InterPro" id="IPR018247">
    <property type="entry name" value="EF_Hand_1_Ca_BS"/>
</dbReference>
<evidence type="ECO:0000256" key="3">
    <source>
        <dbReference type="ARBA" id="ARBA00022837"/>
    </source>
</evidence>
<evidence type="ECO:0000313" key="7">
    <source>
        <dbReference type="Proteomes" id="UP001189429"/>
    </source>
</evidence>
<feature type="compositionally biased region" description="Basic and acidic residues" evidence="4">
    <location>
        <begin position="81"/>
        <end position="93"/>
    </location>
</feature>
<evidence type="ECO:0000256" key="1">
    <source>
        <dbReference type="ARBA" id="ARBA00022723"/>
    </source>
</evidence>
<sequence length="119" mass="12868">MRELFLALDNDGDGQLTATEIRAGLQSASMAVPANLQKVLEAVDSDGSGVIDYTEFLAAVIDHRVYSQEDLCRAAFKLFDKDGDGTLSPEDRGPGYPGRGHLLRGHGRGLRRGRGSHNE</sequence>
<feature type="domain" description="EF-hand" evidence="5">
    <location>
        <begin position="1"/>
        <end position="31"/>
    </location>
</feature>
<feature type="domain" description="EF-hand" evidence="5">
    <location>
        <begin position="67"/>
        <end position="102"/>
    </location>
</feature>
<accession>A0ABN9RHL8</accession>
<dbReference type="Pfam" id="PF13202">
    <property type="entry name" value="EF-hand_5"/>
    <property type="match status" value="1"/>
</dbReference>
<dbReference type="SMART" id="SM00054">
    <property type="entry name" value="EFh"/>
    <property type="match status" value="3"/>
</dbReference>
<gene>
    <name evidence="6" type="ORF">PCOR1329_LOCUS20787</name>
</gene>
<evidence type="ECO:0000256" key="4">
    <source>
        <dbReference type="SAM" id="MobiDB-lite"/>
    </source>
</evidence>
<dbReference type="PROSITE" id="PS50222">
    <property type="entry name" value="EF_HAND_2"/>
    <property type="match status" value="3"/>
</dbReference>
<dbReference type="Gene3D" id="1.10.238.10">
    <property type="entry name" value="EF-hand"/>
    <property type="match status" value="2"/>
</dbReference>
<feature type="compositionally biased region" description="Basic residues" evidence="4">
    <location>
        <begin position="101"/>
        <end position="119"/>
    </location>
</feature>
<feature type="domain" description="EF-hand" evidence="5">
    <location>
        <begin position="36"/>
        <end position="66"/>
    </location>
</feature>
<organism evidence="6 7">
    <name type="scientific">Prorocentrum cordatum</name>
    <dbReference type="NCBI Taxonomy" id="2364126"/>
    <lineage>
        <taxon>Eukaryota</taxon>
        <taxon>Sar</taxon>
        <taxon>Alveolata</taxon>
        <taxon>Dinophyceae</taxon>
        <taxon>Prorocentrales</taxon>
        <taxon>Prorocentraceae</taxon>
        <taxon>Prorocentrum</taxon>
    </lineage>
</organism>
<evidence type="ECO:0000259" key="5">
    <source>
        <dbReference type="PROSITE" id="PS50222"/>
    </source>
</evidence>
<dbReference type="InterPro" id="IPR011992">
    <property type="entry name" value="EF-hand-dom_pair"/>
</dbReference>
<dbReference type="InterPro" id="IPR002048">
    <property type="entry name" value="EF_hand_dom"/>
</dbReference>
<keyword evidence="3" id="KW-0106">Calcium</keyword>
<dbReference type="InterPro" id="IPR039647">
    <property type="entry name" value="EF_hand_pair_protein_CML-like"/>
</dbReference>
<comment type="caution">
    <text evidence="6">The sequence shown here is derived from an EMBL/GenBank/DDBJ whole genome shotgun (WGS) entry which is preliminary data.</text>
</comment>
<protein>
    <recommendedName>
        <fullName evidence="5">EF-hand domain-containing protein</fullName>
    </recommendedName>
</protein>
<reference evidence="6" key="1">
    <citation type="submission" date="2023-10" db="EMBL/GenBank/DDBJ databases">
        <authorList>
            <person name="Chen Y."/>
            <person name="Shah S."/>
            <person name="Dougan E. K."/>
            <person name="Thang M."/>
            <person name="Chan C."/>
        </authorList>
    </citation>
    <scope>NUCLEOTIDE SEQUENCE [LARGE SCALE GENOMIC DNA]</scope>
</reference>
<dbReference type="PANTHER" id="PTHR10891">
    <property type="entry name" value="EF-HAND CALCIUM-BINDING DOMAIN CONTAINING PROTEIN"/>
    <property type="match status" value="1"/>
</dbReference>
<keyword evidence="2" id="KW-0677">Repeat</keyword>